<sequence length="526" mass="57357">MSSSKSTAPMVDDSMANGANTDQPVQQSPNMPSNNDQQLDLVPSNFNFNAMSGDQEHGTLPDYSMFDGGSTYDYTSTNNMIGDDMALSNHFPRDYQEAADAKTPGYPGYNYHSSPAQVGHEFQPSYGAQVPFEPSLSTYEAKTPYVASYSSPHQSLTANSNQISDLNLDVGGNNPQPSGGLFFGAQPLVDFSSGPQEADFFPLVSPMDTTFPPSAPPTPATQPVSTKKGSTPRKAKTKAMAAIVGEEASEGEGRPLLTSRAKGKAKAKTTTAGDEHGEHDANAETPATSSANKGKGRKGAAADKTSTNTPIKKLKKKTPRKKVATDTLNSMGHQRLRKATQGGIAQTKPIPHSFDECDEADQTLITMRESGHTWAECKERYAEMEGVVHGASTIPNRYERLKTAFINMRDEDNLRLFDAKKKIEEDFDQRKWALIAAEITNEGGDTYHPQDLRRRFKQLMEKSGFDAESLMARKDNDFKAEEADVDDEDLEEGQYDAYGGGEEQFEYPQMDMDDGDDDGVGGSFAY</sequence>
<dbReference type="HOGENOM" id="CLU_517751_0_0_1"/>
<protein>
    <submittedName>
        <fullName evidence="2">Uncharacterized protein</fullName>
    </submittedName>
</protein>
<feature type="compositionally biased region" description="Basic and acidic residues" evidence="1">
    <location>
        <begin position="273"/>
        <end position="282"/>
    </location>
</feature>
<feature type="compositionally biased region" description="Basic residues" evidence="1">
    <location>
        <begin position="312"/>
        <end position="322"/>
    </location>
</feature>
<dbReference type="RefSeq" id="XP_013429185.1">
    <property type="nucleotide sequence ID" value="XM_013573731.1"/>
</dbReference>
<feature type="region of interest" description="Disordered" evidence="1">
    <location>
        <begin position="476"/>
        <end position="526"/>
    </location>
</feature>
<dbReference type="Proteomes" id="UP000027730">
    <property type="component" value="Unassembled WGS sequence"/>
</dbReference>
<accession>A0A074WPK0</accession>
<proteinExistence type="predicted"/>
<dbReference type="GeneID" id="25413374"/>
<organism evidence="2 3">
    <name type="scientific">Aureobasidium namibiae CBS 147.97</name>
    <dbReference type="NCBI Taxonomy" id="1043004"/>
    <lineage>
        <taxon>Eukaryota</taxon>
        <taxon>Fungi</taxon>
        <taxon>Dikarya</taxon>
        <taxon>Ascomycota</taxon>
        <taxon>Pezizomycotina</taxon>
        <taxon>Dothideomycetes</taxon>
        <taxon>Dothideomycetidae</taxon>
        <taxon>Dothideales</taxon>
        <taxon>Saccotheciaceae</taxon>
        <taxon>Aureobasidium</taxon>
    </lineage>
</organism>
<feature type="region of interest" description="Disordered" evidence="1">
    <location>
        <begin position="1"/>
        <end position="54"/>
    </location>
</feature>
<dbReference type="EMBL" id="KL584706">
    <property type="protein sequence ID" value="KEQ75063.1"/>
    <property type="molecule type" value="Genomic_DNA"/>
</dbReference>
<keyword evidence="3" id="KW-1185">Reference proteome</keyword>
<dbReference type="AlphaFoldDB" id="A0A074WPK0"/>
<dbReference type="OrthoDB" id="5375264at2759"/>
<reference evidence="2 3" key="1">
    <citation type="journal article" date="2014" name="BMC Genomics">
        <title>Genome sequencing of four Aureobasidium pullulans varieties: biotechnological potential, stress tolerance, and description of new species.</title>
        <authorList>
            <person name="Gostin Ar C."/>
            <person name="Ohm R.A."/>
            <person name="Kogej T."/>
            <person name="Sonjak S."/>
            <person name="Turk M."/>
            <person name="Zajc J."/>
            <person name="Zalar P."/>
            <person name="Grube M."/>
            <person name="Sun H."/>
            <person name="Han J."/>
            <person name="Sharma A."/>
            <person name="Chiniquy J."/>
            <person name="Ngan C.Y."/>
            <person name="Lipzen A."/>
            <person name="Barry K."/>
            <person name="Grigoriev I.V."/>
            <person name="Gunde-Cimerman N."/>
        </authorList>
    </citation>
    <scope>NUCLEOTIDE SEQUENCE [LARGE SCALE GENOMIC DNA]</scope>
    <source>
        <strain evidence="2 3">CBS 147.97</strain>
    </source>
</reference>
<feature type="compositionally biased region" description="Polar residues" evidence="1">
    <location>
        <begin position="17"/>
        <end position="52"/>
    </location>
</feature>
<gene>
    <name evidence="2" type="ORF">M436DRAFT_62474</name>
</gene>
<evidence type="ECO:0000313" key="3">
    <source>
        <dbReference type="Proteomes" id="UP000027730"/>
    </source>
</evidence>
<feature type="region of interest" description="Disordered" evidence="1">
    <location>
        <begin position="206"/>
        <end position="323"/>
    </location>
</feature>
<feature type="compositionally biased region" description="Acidic residues" evidence="1">
    <location>
        <begin position="483"/>
        <end position="494"/>
    </location>
</feature>
<dbReference type="STRING" id="1043004.A0A074WPK0"/>
<evidence type="ECO:0000313" key="2">
    <source>
        <dbReference type="EMBL" id="KEQ75063.1"/>
    </source>
</evidence>
<evidence type="ECO:0000256" key="1">
    <source>
        <dbReference type="SAM" id="MobiDB-lite"/>
    </source>
</evidence>
<name>A0A074WPK0_9PEZI</name>